<reference evidence="2" key="1">
    <citation type="submission" date="2021-05" db="EMBL/GenBank/DDBJ databases">
        <authorList>
            <person name="Alioto T."/>
            <person name="Alioto T."/>
            <person name="Gomez Garrido J."/>
        </authorList>
    </citation>
    <scope>NUCLEOTIDE SEQUENCE</scope>
</reference>
<name>A0A8D8W5V6_9HEMI</name>
<protein>
    <submittedName>
        <fullName evidence="2">Uncharacterized protein</fullName>
    </submittedName>
</protein>
<evidence type="ECO:0000313" key="2">
    <source>
        <dbReference type="EMBL" id="CAG6648182.1"/>
    </source>
</evidence>
<accession>A0A8D8W5V6</accession>
<organism evidence="2">
    <name type="scientific">Cacopsylla melanoneura</name>
    <dbReference type="NCBI Taxonomy" id="428564"/>
    <lineage>
        <taxon>Eukaryota</taxon>
        <taxon>Metazoa</taxon>
        <taxon>Ecdysozoa</taxon>
        <taxon>Arthropoda</taxon>
        <taxon>Hexapoda</taxon>
        <taxon>Insecta</taxon>
        <taxon>Pterygota</taxon>
        <taxon>Neoptera</taxon>
        <taxon>Paraneoptera</taxon>
        <taxon>Hemiptera</taxon>
        <taxon>Sternorrhyncha</taxon>
        <taxon>Psylloidea</taxon>
        <taxon>Psyllidae</taxon>
        <taxon>Psyllinae</taxon>
        <taxon>Cacopsylla</taxon>
    </lineage>
</organism>
<proteinExistence type="predicted"/>
<sequence length="100" mass="11698">MSLFPSLPLSTSLSILSLPSPPCLLSLLLTLLLLSVTNGYFFSVFCIFFHLHLYFSTSSFLVFLFFYGCFYHIYYFFLTLTFLCDKRLGNRIQKSIFRVF</sequence>
<dbReference type="AlphaFoldDB" id="A0A8D8W5V6"/>
<keyword evidence="1" id="KW-0472">Membrane</keyword>
<keyword evidence="1" id="KW-0812">Transmembrane</keyword>
<feature type="transmembrane region" description="Helical" evidence="1">
    <location>
        <begin position="61"/>
        <end position="84"/>
    </location>
</feature>
<keyword evidence="1" id="KW-1133">Transmembrane helix</keyword>
<dbReference type="EMBL" id="HBUF01150789">
    <property type="protein sequence ID" value="CAG6648182.1"/>
    <property type="molecule type" value="Transcribed_RNA"/>
</dbReference>
<evidence type="ECO:0000256" key="1">
    <source>
        <dbReference type="SAM" id="Phobius"/>
    </source>
</evidence>